<accession>A0A6J4NZZ4</accession>
<evidence type="ECO:0000313" key="2">
    <source>
        <dbReference type="EMBL" id="CAA9402454.1"/>
    </source>
</evidence>
<sequence>GYRSQRLRAGTQGPPRPGLPGGEHRRAERPAEHRRRGARDGEGHPAGDARKERRGCGYFRPSLRPFLLDAARGGEAGGAGEGARPRSRPRPAAGAAGAWGRGRRAEAGRRGAHARQGRVDGDAPVLRRRADAPVERRARGRRTDAALDVLAGVDPEPQAGCDGERAATADVPHAPPPLAQHVQPGRAGSEPRRRGDTARRVGGGPGRPHRAPAR</sequence>
<reference evidence="2" key="1">
    <citation type="submission" date="2020-02" db="EMBL/GenBank/DDBJ databases">
        <authorList>
            <person name="Meier V. D."/>
        </authorList>
    </citation>
    <scope>NUCLEOTIDE SEQUENCE</scope>
    <source>
        <strain evidence="2">AVDCRST_MAG01</strain>
    </source>
</reference>
<dbReference type="EMBL" id="CADCUW010000165">
    <property type="protein sequence ID" value="CAA9402454.1"/>
    <property type="molecule type" value="Genomic_DNA"/>
</dbReference>
<feature type="region of interest" description="Disordered" evidence="1">
    <location>
        <begin position="1"/>
        <end position="214"/>
    </location>
</feature>
<gene>
    <name evidence="2" type="ORF">AVDCRST_MAG01-01-1120</name>
</gene>
<feature type="non-terminal residue" evidence="2">
    <location>
        <position position="1"/>
    </location>
</feature>
<evidence type="ECO:0000256" key="1">
    <source>
        <dbReference type="SAM" id="MobiDB-lite"/>
    </source>
</evidence>
<name>A0A6J4NZZ4_9ACTN</name>
<feature type="compositionally biased region" description="Basic and acidic residues" evidence="1">
    <location>
        <begin position="38"/>
        <end position="55"/>
    </location>
</feature>
<feature type="compositionally biased region" description="Basic and acidic residues" evidence="1">
    <location>
        <begin position="189"/>
        <end position="199"/>
    </location>
</feature>
<organism evidence="2">
    <name type="scientific">uncultured Rubrobacteraceae bacterium</name>
    <dbReference type="NCBI Taxonomy" id="349277"/>
    <lineage>
        <taxon>Bacteria</taxon>
        <taxon>Bacillati</taxon>
        <taxon>Actinomycetota</taxon>
        <taxon>Rubrobacteria</taxon>
        <taxon>Rubrobacterales</taxon>
        <taxon>Rubrobacteraceae</taxon>
        <taxon>environmental samples</taxon>
    </lineage>
</organism>
<feature type="compositionally biased region" description="Basic and acidic residues" evidence="1">
    <location>
        <begin position="22"/>
        <end position="31"/>
    </location>
</feature>
<protein>
    <submittedName>
        <fullName evidence="2">Carbon monoxide oxidation accessory protein CoxE</fullName>
    </submittedName>
</protein>
<feature type="non-terminal residue" evidence="2">
    <location>
        <position position="214"/>
    </location>
</feature>
<proteinExistence type="predicted"/>
<feature type="compositionally biased region" description="Basic and acidic residues" evidence="1">
    <location>
        <begin position="128"/>
        <end position="145"/>
    </location>
</feature>
<dbReference type="AlphaFoldDB" id="A0A6J4NZZ4"/>